<name>A0A7J6EFP5_CANSA</name>
<dbReference type="InterPro" id="IPR058594">
    <property type="entry name" value="PB1-like_dom_pln"/>
</dbReference>
<gene>
    <name evidence="4" type="ORF">F8388_026972</name>
</gene>
<dbReference type="Pfam" id="PF03108">
    <property type="entry name" value="DBD_Tnp_Mut"/>
    <property type="match status" value="1"/>
</dbReference>
<protein>
    <recommendedName>
        <fullName evidence="6">Transposase MuDR plant domain-containing protein</fullName>
    </recommendedName>
</protein>
<evidence type="ECO:0000313" key="4">
    <source>
        <dbReference type="EMBL" id="KAF4356500.1"/>
    </source>
</evidence>
<feature type="compositionally biased region" description="Acidic residues" evidence="1">
    <location>
        <begin position="213"/>
        <end position="222"/>
    </location>
</feature>
<feature type="region of interest" description="Disordered" evidence="1">
    <location>
        <begin position="539"/>
        <end position="586"/>
    </location>
</feature>
<feature type="compositionally biased region" description="Pro residues" evidence="1">
    <location>
        <begin position="307"/>
        <end position="346"/>
    </location>
</feature>
<feature type="region of interest" description="Disordered" evidence="1">
    <location>
        <begin position="298"/>
        <end position="354"/>
    </location>
</feature>
<dbReference type="AlphaFoldDB" id="A0A7J6EFP5"/>
<dbReference type="EMBL" id="JAATIP010000252">
    <property type="protein sequence ID" value="KAF4356500.1"/>
    <property type="molecule type" value="Genomic_DNA"/>
</dbReference>
<feature type="region of interest" description="Disordered" evidence="1">
    <location>
        <begin position="420"/>
        <end position="455"/>
    </location>
</feature>
<evidence type="ECO:0000313" key="5">
    <source>
        <dbReference type="Proteomes" id="UP000525078"/>
    </source>
</evidence>
<evidence type="ECO:0000259" key="2">
    <source>
        <dbReference type="Pfam" id="PF03108"/>
    </source>
</evidence>
<feature type="domain" description="PB1-like" evidence="3">
    <location>
        <begin position="19"/>
        <end position="116"/>
    </location>
</feature>
<dbReference type="Pfam" id="PF26130">
    <property type="entry name" value="PB1-like"/>
    <property type="match status" value="1"/>
</dbReference>
<feature type="region of interest" description="Disordered" evidence="1">
    <location>
        <begin position="169"/>
        <end position="192"/>
    </location>
</feature>
<feature type="region of interest" description="Disordered" evidence="1">
    <location>
        <begin position="212"/>
        <end position="256"/>
    </location>
</feature>
<evidence type="ECO:0000259" key="3">
    <source>
        <dbReference type="Pfam" id="PF26130"/>
    </source>
</evidence>
<dbReference type="Proteomes" id="UP000525078">
    <property type="component" value="Unassembled WGS sequence"/>
</dbReference>
<feature type="compositionally biased region" description="Polar residues" evidence="1">
    <location>
        <begin position="576"/>
        <end position="586"/>
    </location>
</feature>
<comment type="caution">
    <text evidence="4">The sequence shown here is derived from an EMBL/GenBank/DDBJ whole genome shotgun (WGS) entry which is preliminary data.</text>
</comment>
<dbReference type="InterPro" id="IPR004332">
    <property type="entry name" value="Transposase_MuDR"/>
</dbReference>
<evidence type="ECO:0000256" key="1">
    <source>
        <dbReference type="SAM" id="MobiDB-lite"/>
    </source>
</evidence>
<accession>A0A7J6EFP5</accession>
<sequence length="586" mass="66313">MAFYRDDGGDPPDYGGNLDYLTLAIHHGGMFFTPFGNRKYEGGKVNYFDRIDKEQMSRVFIEGFVLSVGYKLPFGMLYKAKDRALRDGSMILDDRDVQSILYKMEMRKWTEMDVYLVMPEMTLELEWKNDLTVVPHVPELPTKLQHCVIEELPPDADVVSDVVGISEPIGKGKDRRGSKGKGKGIEDGLEESDYEGYCSDDYVIFDGCGPQWEDPEIQDAGEDAPPVDTQPGREDEDPLIYQTPTDEPRIHQPTINDPMMYESNTFEPTPPQPTRFDTTPDFPCAFDTTPDFPTTFDPTPHQAQPFDPIPPQPTTLDPIPPQPTTIDPTPPQPTTLDPIPPHPNPFHPSVDIPVNQPNVIDPTTSHHQDINGTQQANDEQDFEFHEEEYEQDVQAERNIAKPTDPSKWWSSVTNFCSQGGEGNECEGDGVESEDDLQSLASGDEEGEVRKNSRPEYNPQCDKACFQFKKGMIFANVEVFRKALREHFIANDRDFKYISNDQRRVRATCKGNGCEWLIFASRVNSDESTFQVKKLEEEHTCGIPAQPKKRGRPPSANPTDATKKRKERLMKQRQRDNATGLSDNANI</sequence>
<feature type="domain" description="Transposase MuDR plant" evidence="2">
    <location>
        <begin position="466"/>
        <end position="530"/>
    </location>
</feature>
<organism evidence="4 5">
    <name type="scientific">Cannabis sativa</name>
    <name type="common">Hemp</name>
    <name type="synonym">Marijuana</name>
    <dbReference type="NCBI Taxonomy" id="3483"/>
    <lineage>
        <taxon>Eukaryota</taxon>
        <taxon>Viridiplantae</taxon>
        <taxon>Streptophyta</taxon>
        <taxon>Embryophyta</taxon>
        <taxon>Tracheophyta</taxon>
        <taxon>Spermatophyta</taxon>
        <taxon>Magnoliopsida</taxon>
        <taxon>eudicotyledons</taxon>
        <taxon>Gunneridae</taxon>
        <taxon>Pentapetalae</taxon>
        <taxon>rosids</taxon>
        <taxon>fabids</taxon>
        <taxon>Rosales</taxon>
        <taxon>Cannabaceae</taxon>
        <taxon>Cannabis</taxon>
    </lineage>
</organism>
<feature type="compositionally biased region" description="Acidic residues" evidence="1">
    <location>
        <begin position="423"/>
        <end position="446"/>
    </location>
</feature>
<proteinExistence type="predicted"/>
<evidence type="ECO:0008006" key="6">
    <source>
        <dbReference type="Google" id="ProtNLM"/>
    </source>
</evidence>
<reference evidence="4 5" key="1">
    <citation type="journal article" date="2020" name="bioRxiv">
        <title>Sequence and annotation of 42 cannabis genomes reveals extensive copy number variation in cannabinoid synthesis and pathogen resistance genes.</title>
        <authorList>
            <person name="Mckernan K.J."/>
            <person name="Helbert Y."/>
            <person name="Kane L.T."/>
            <person name="Ebling H."/>
            <person name="Zhang L."/>
            <person name="Liu B."/>
            <person name="Eaton Z."/>
            <person name="Mclaughlin S."/>
            <person name="Kingan S."/>
            <person name="Baybayan P."/>
            <person name="Concepcion G."/>
            <person name="Jordan M."/>
            <person name="Riva A."/>
            <person name="Barbazuk W."/>
            <person name="Harkins T."/>
        </authorList>
    </citation>
    <scope>NUCLEOTIDE SEQUENCE [LARGE SCALE GENOMIC DNA]</scope>
    <source>
        <strain evidence="5">cv. Jamaican Lion 4</strain>
        <tissue evidence="4">Leaf</tissue>
    </source>
</reference>